<dbReference type="InterPro" id="IPR027417">
    <property type="entry name" value="P-loop_NTPase"/>
</dbReference>
<dbReference type="SUPFAM" id="SSF46894">
    <property type="entry name" value="C-terminal effector domain of the bipartite response regulators"/>
    <property type="match status" value="1"/>
</dbReference>
<dbReference type="PRINTS" id="PR00364">
    <property type="entry name" value="DISEASERSIST"/>
</dbReference>
<evidence type="ECO:0000256" key="1">
    <source>
        <dbReference type="ARBA" id="ARBA00005820"/>
    </source>
</evidence>
<keyword evidence="4 6" id="KW-0238">DNA-binding</keyword>
<dbReference type="RefSeq" id="WP_380227993.1">
    <property type="nucleotide sequence ID" value="NZ_JBHSOF010000038.1"/>
</dbReference>
<dbReference type="Pfam" id="PF00486">
    <property type="entry name" value="Trans_reg_C"/>
    <property type="match status" value="1"/>
</dbReference>
<dbReference type="InterPro" id="IPR016032">
    <property type="entry name" value="Sig_transdc_resp-reg_C-effctor"/>
</dbReference>
<dbReference type="SMART" id="SM00862">
    <property type="entry name" value="Trans_reg_C"/>
    <property type="match status" value="1"/>
</dbReference>
<feature type="domain" description="OmpR/PhoB-type" evidence="8">
    <location>
        <begin position="1"/>
        <end position="92"/>
    </location>
</feature>
<accession>A0ABW0X958</accession>
<dbReference type="InterPro" id="IPR011990">
    <property type="entry name" value="TPR-like_helical_dom_sf"/>
</dbReference>
<dbReference type="PANTHER" id="PTHR35807:SF1">
    <property type="entry name" value="TRANSCRIPTIONAL REGULATOR REDD"/>
    <property type="match status" value="1"/>
</dbReference>
<dbReference type="Gene3D" id="1.25.40.10">
    <property type="entry name" value="Tetratricopeptide repeat domain"/>
    <property type="match status" value="1"/>
</dbReference>
<dbReference type="InterPro" id="IPR036388">
    <property type="entry name" value="WH-like_DNA-bd_sf"/>
</dbReference>
<evidence type="ECO:0000256" key="2">
    <source>
        <dbReference type="ARBA" id="ARBA00023012"/>
    </source>
</evidence>
<dbReference type="InterPro" id="IPR005158">
    <property type="entry name" value="BTAD"/>
</dbReference>
<dbReference type="SMART" id="SM01043">
    <property type="entry name" value="BTAD"/>
    <property type="match status" value="1"/>
</dbReference>
<keyword evidence="10" id="KW-1185">Reference proteome</keyword>
<feature type="DNA-binding region" description="OmpR/PhoB-type" evidence="6">
    <location>
        <begin position="1"/>
        <end position="92"/>
    </location>
</feature>
<evidence type="ECO:0000256" key="3">
    <source>
        <dbReference type="ARBA" id="ARBA00023015"/>
    </source>
</evidence>
<dbReference type="SUPFAM" id="SSF52540">
    <property type="entry name" value="P-loop containing nucleoside triphosphate hydrolases"/>
    <property type="match status" value="1"/>
</dbReference>
<dbReference type="Gene3D" id="3.40.50.300">
    <property type="entry name" value="P-loop containing nucleotide triphosphate hydrolases"/>
    <property type="match status" value="1"/>
</dbReference>
<evidence type="ECO:0000313" key="10">
    <source>
        <dbReference type="Proteomes" id="UP001595975"/>
    </source>
</evidence>
<keyword evidence="3" id="KW-0805">Transcription regulation</keyword>
<proteinExistence type="inferred from homology"/>
<organism evidence="9 10">
    <name type="scientific">Kitasatospora misakiensis</name>
    <dbReference type="NCBI Taxonomy" id="67330"/>
    <lineage>
        <taxon>Bacteria</taxon>
        <taxon>Bacillati</taxon>
        <taxon>Actinomycetota</taxon>
        <taxon>Actinomycetes</taxon>
        <taxon>Kitasatosporales</taxon>
        <taxon>Streptomycetaceae</taxon>
        <taxon>Kitasatospora</taxon>
    </lineage>
</organism>
<evidence type="ECO:0000256" key="6">
    <source>
        <dbReference type="PROSITE-ProRule" id="PRU01091"/>
    </source>
</evidence>
<sequence>MKFRLLGPLEANNGTLKAALGPRLRIVLAMLLLNANRTVSTERLMEAVWGDAPPATARPQIQIVISMLRREISSPGQENIIRTRAPGYSIKISSEDLDLQQFENCVTTARALRRSGELNQASNLLRAGLNLWRGAPLADVQSPRLEASVTQLTESRLAALEDLFDIELDLGRHHQLVAEVAAAAIENPHRERLLAQRMITLFRTGRQAEALSVYRDARQALLTEYGLTPSDQLRAVEVAILRNDESVRAPSGVEHATPEPTTPTPLPQPFPTPPAKFIACEEQLRRLHNLLLEIPRTGSIGLVIVSGRAGTGKTSLALQAAHQLQDRFRDGRLYSDLGAKNASVSDVLGQFIMALAGPDLSLPDQQAHRAQLYRSLLAGRRVLVMLDGVEDEADALPLIPAGSGSAAILTSRRQLPRLAAARRLNLSMWDVDDGYALLASVVGPQRLAAEQEEARRLVHLCDGLPLALGVVGARLAARPHWSIARMVGRLLDSMDRLDELTYRGMTVREGLAREYEGISPTAQNLLYGLAALPMEEFRSSDAQQLFDMTESEATDVLASLAEVNMIEPVNTETAPGLFRMWNLVRLFVFERMTKAGDMLGAGRAAPWQHGTLGLPHHGLELAPRNAWTVGAP</sequence>
<dbReference type="InterPro" id="IPR051677">
    <property type="entry name" value="AfsR-DnrI-RedD_regulator"/>
</dbReference>
<feature type="region of interest" description="Disordered" evidence="7">
    <location>
        <begin position="247"/>
        <end position="271"/>
    </location>
</feature>
<evidence type="ECO:0000256" key="4">
    <source>
        <dbReference type="ARBA" id="ARBA00023125"/>
    </source>
</evidence>
<dbReference type="InterPro" id="IPR001867">
    <property type="entry name" value="OmpR/PhoB-type_DNA-bd"/>
</dbReference>
<dbReference type="EMBL" id="JBHSOF010000038">
    <property type="protein sequence ID" value="MFC5666320.1"/>
    <property type="molecule type" value="Genomic_DNA"/>
</dbReference>
<name>A0ABW0X958_9ACTN</name>
<protein>
    <submittedName>
        <fullName evidence="9">BTAD domain-containing putative transcriptional regulator</fullName>
    </submittedName>
</protein>
<evidence type="ECO:0000256" key="5">
    <source>
        <dbReference type="ARBA" id="ARBA00023163"/>
    </source>
</evidence>
<dbReference type="PROSITE" id="PS51755">
    <property type="entry name" value="OMPR_PHOB"/>
    <property type="match status" value="1"/>
</dbReference>
<evidence type="ECO:0000313" key="9">
    <source>
        <dbReference type="EMBL" id="MFC5666320.1"/>
    </source>
</evidence>
<evidence type="ECO:0000256" key="7">
    <source>
        <dbReference type="SAM" id="MobiDB-lite"/>
    </source>
</evidence>
<dbReference type="Proteomes" id="UP001595975">
    <property type="component" value="Unassembled WGS sequence"/>
</dbReference>
<gene>
    <name evidence="9" type="ORF">ACFP3U_25545</name>
</gene>
<keyword evidence="2" id="KW-0902">Two-component regulatory system</keyword>
<feature type="compositionally biased region" description="Pro residues" evidence="7">
    <location>
        <begin position="260"/>
        <end position="271"/>
    </location>
</feature>
<dbReference type="Pfam" id="PF00931">
    <property type="entry name" value="NB-ARC"/>
    <property type="match status" value="1"/>
</dbReference>
<comment type="similarity">
    <text evidence="1">Belongs to the AfsR/DnrI/RedD regulatory family.</text>
</comment>
<dbReference type="PANTHER" id="PTHR35807">
    <property type="entry name" value="TRANSCRIPTIONAL REGULATOR REDD-RELATED"/>
    <property type="match status" value="1"/>
</dbReference>
<dbReference type="CDD" id="cd15831">
    <property type="entry name" value="BTAD"/>
    <property type="match status" value="1"/>
</dbReference>
<reference evidence="10" key="1">
    <citation type="journal article" date="2019" name="Int. J. Syst. Evol. Microbiol.">
        <title>The Global Catalogue of Microorganisms (GCM) 10K type strain sequencing project: providing services to taxonomists for standard genome sequencing and annotation.</title>
        <authorList>
            <consortium name="The Broad Institute Genomics Platform"/>
            <consortium name="The Broad Institute Genome Sequencing Center for Infectious Disease"/>
            <person name="Wu L."/>
            <person name="Ma J."/>
        </authorList>
    </citation>
    <scope>NUCLEOTIDE SEQUENCE [LARGE SCALE GENOMIC DNA]</scope>
    <source>
        <strain evidence="10">CGMCC 4.1437</strain>
    </source>
</reference>
<keyword evidence="5" id="KW-0804">Transcription</keyword>
<evidence type="ECO:0000259" key="8">
    <source>
        <dbReference type="PROSITE" id="PS51755"/>
    </source>
</evidence>
<comment type="caution">
    <text evidence="9">The sequence shown here is derived from an EMBL/GenBank/DDBJ whole genome shotgun (WGS) entry which is preliminary data.</text>
</comment>
<dbReference type="Gene3D" id="1.10.10.10">
    <property type="entry name" value="Winged helix-like DNA-binding domain superfamily/Winged helix DNA-binding domain"/>
    <property type="match status" value="1"/>
</dbReference>
<dbReference type="InterPro" id="IPR002182">
    <property type="entry name" value="NB-ARC"/>
</dbReference>
<dbReference type="Pfam" id="PF03704">
    <property type="entry name" value="BTAD"/>
    <property type="match status" value="1"/>
</dbReference>
<dbReference type="SUPFAM" id="SSF48452">
    <property type="entry name" value="TPR-like"/>
    <property type="match status" value="1"/>
</dbReference>